<protein>
    <submittedName>
        <fullName evidence="2">Heterokaryon incompatibility protein-domain-containing protein</fullName>
    </submittedName>
</protein>
<gene>
    <name evidence="2" type="ORF">PG986_011558</name>
</gene>
<reference evidence="2 3" key="1">
    <citation type="submission" date="2023-01" db="EMBL/GenBank/DDBJ databases">
        <title>Analysis of 21 Apiospora genomes using comparative genomics revels a genus with tremendous synthesis potential of carbohydrate active enzymes and secondary metabolites.</title>
        <authorList>
            <person name="Sorensen T."/>
        </authorList>
    </citation>
    <scope>NUCLEOTIDE SEQUENCE [LARGE SCALE GENOMIC DNA]</scope>
    <source>
        <strain evidence="2 3">CBS 24483</strain>
    </source>
</reference>
<comment type="caution">
    <text evidence="2">The sequence shown here is derived from an EMBL/GenBank/DDBJ whole genome shotgun (WGS) entry which is preliminary data.</text>
</comment>
<feature type="signal peptide" evidence="1">
    <location>
        <begin position="1"/>
        <end position="18"/>
    </location>
</feature>
<accession>A0ABR1PXH9</accession>
<dbReference type="RefSeq" id="XP_066694476.1">
    <property type="nucleotide sequence ID" value="XM_066847780.1"/>
</dbReference>
<dbReference type="EMBL" id="JAQQWE010000008">
    <property type="protein sequence ID" value="KAK7942445.1"/>
    <property type="molecule type" value="Genomic_DNA"/>
</dbReference>
<name>A0ABR1PXH9_9PEZI</name>
<feature type="chain" id="PRO_5046616636" evidence="1">
    <location>
        <begin position="19"/>
        <end position="333"/>
    </location>
</feature>
<organism evidence="2 3">
    <name type="scientific">Apiospora aurea</name>
    <dbReference type="NCBI Taxonomy" id="335848"/>
    <lineage>
        <taxon>Eukaryota</taxon>
        <taxon>Fungi</taxon>
        <taxon>Dikarya</taxon>
        <taxon>Ascomycota</taxon>
        <taxon>Pezizomycotina</taxon>
        <taxon>Sordariomycetes</taxon>
        <taxon>Xylariomycetidae</taxon>
        <taxon>Amphisphaeriales</taxon>
        <taxon>Apiosporaceae</taxon>
        <taxon>Apiospora</taxon>
    </lineage>
</organism>
<sequence length="333" mass="38263">MQSSQLFPLLFLSLHVNLDRVRLQYRTRATCQGHVSALKHRNGDETRTGAVGWQGYGSRNETQKQLMRQLSFTLKELDTGIRHNLAEDDRVRIGNDLYFKEDCQEDVPYSDPGQDGFMHAQLPYKDRYDRLIPHEVPRADDQMLKSILPDNPFGVIRDTSIGKTEADSRYMPILQFYTWRTWLHVEIRDAAAGTNVKTEPGSDSGEKTADICTSLRECDILDENGDWCGSVVLDDPPISFQSSEPGKKLSPFIALSDAKAFTARECPAWDYDHHGQAPEVEEEGLHDGHDRWDLYHVLLLQRDEERRLWERRGLGKVFKAAFRDKEWAEIKLG</sequence>
<dbReference type="Proteomes" id="UP001391051">
    <property type="component" value="Unassembled WGS sequence"/>
</dbReference>
<dbReference type="GeneID" id="92080842"/>
<keyword evidence="1" id="KW-0732">Signal</keyword>
<evidence type="ECO:0000256" key="1">
    <source>
        <dbReference type="SAM" id="SignalP"/>
    </source>
</evidence>
<proteinExistence type="predicted"/>
<keyword evidence="3" id="KW-1185">Reference proteome</keyword>
<evidence type="ECO:0000313" key="2">
    <source>
        <dbReference type="EMBL" id="KAK7942445.1"/>
    </source>
</evidence>
<evidence type="ECO:0000313" key="3">
    <source>
        <dbReference type="Proteomes" id="UP001391051"/>
    </source>
</evidence>